<evidence type="ECO:0000256" key="4">
    <source>
        <dbReference type="ARBA" id="ARBA00022884"/>
    </source>
</evidence>
<dbReference type="GO" id="GO:0008173">
    <property type="term" value="F:RNA methyltransferase activity"/>
    <property type="evidence" value="ECO:0007669"/>
    <property type="project" value="InterPro"/>
</dbReference>
<dbReference type="RefSeq" id="WP_079565891.1">
    <property type="nucleotide sequence ID" value="NZ_LT670818.1"/>
</dbReference>
<dbReference type="PRINTS" id="PR02008">
    <property type="entry name" value="RCMTFAMILY"/>
</dbReference>
<feature type="binding site" evidence="5">
    <location>
        <position position="280"/>
    </location>
    <ligand>
        <name>S-adenosyl-L-methionine</name>
        <dbReference type="ChEBI" id="CHEBI:59789"/>
    </ligand>
</feature>
<dbReference type="InterPro" id="IPR035926">
    <property type="entry name" value="NusB-like_sf"/>
</dbReference>
<dbReference type="Pfam" id="PF01029">
    <property type="entry name" value="NusB"/>
    <property type="match status" value="1"/>
</dbReference>
<evidence type="ECO:0000256" key="5">
    <source>
        <dbReference type="PROSITE-ProRule" id="PRU01023"/>
    </source>
</evidence>
<dbReference type="GO" id="GO:0006355">
    <property type="term" value="P:regulation of DNA-templated transcription"/>
    <property type="evidence" value="ECO:0007669"/>
    <property type="project" value="InterPro"/>
</dbReference>
<dbReference type="PANTHER" id="PTHR22807:SF61">
    <property type="entry name" value="NOL1_NOP2_SUN FAMILY PROTEIN _ ANTITERMINATION NUSB DOMAIN-CONTAINING PROTEIN"/>
    <property type="match status" value="1"/>
</dbReference>
<name>A0A1M5J8N3_9BRAD</name>
<keyword evidence="1 5" id="KW-0489">Methyltransferase</keyword>
<dbReference type="PANTHER" id="PTHR22807">
    <property type="entry name" value="NOP2 YEAST -RELATED NOL1/NOP2/FMU SUN DOMAIN-CONTAINING"/>
    <property type="match status" value="1"/>
</dbReference>
<dbReference type="InterPro" id="IPR023267">
    <property type="entry name" value="RCMT"/>
</dbReference>
<dbReference type="AlphaFoldDB" id="A0A1M5J8N3"/>
<dbReference type="Proteomes" id="UP000190675">
    <property type="component" value="Chromosome I"/>
</dbReference>
<comment type="similarity">
    <text evidence="5">Belongs to the class I-like SAM-binding methyltransferase superfamily. RsmB/NOP family.</text>
</comment>
<dbReference type="SUPFAM" id="SSF53335">
    <property type="entry name" value="S-adenosyl-L-methionine-dependent methyltransferases"/>
    <property type="match status" value="1"/>
</dbReference>
<keyword evidence="3 5" id="KW-0949">S-adenosyl-L-methionine</keyword>
<protein>
    <submittedName>
        <fullName evidence="7">16S rRNA (Cytosine967-C5)-methyltransferase</fullName>
    </submittedName>
</protein>
<reference evidence="7 8" key="1">
    <citation type="submission" date="2016-11" db="EMBL/GenBank/DDBJ databases">
        <authorList>
            <person name="Jaros S."/>
            <person name="Januszkiewicz K."/>
            <person name="Wedrychowicz H."/>
        </authorList>
    </citation>
    <scope>NUCLEOTIDE SEQUENCE [LARGE SCALE GENOMIC DNA]</scope>
    <source>
        <strain evidence="7 8">GAS242</strain>
    </source>
</reference>
<accession>A0A1M5J8N3</accession>
<dbReference type="EMBL" id="LT670818">
    <property type="protein sequence ID" value="SHG36944.1"/>
    <property type="molecule type" value="Genomic_DNA"/>
</dbReference>
<proteinExistence type="inferred from homology"/>
<dbReference type="OrthoDB" id="9810297at2"/>
<evidence type="ECO:0000256" key="1">
    <source>
        <dbReference type="ARBA" id="ARBA00022603"/>
    </source>
</evidence>
<organism evidence="7 8">
    <name type="scientific">Bradyrhizobium erythrophlei</name>
    <dbReference type="NCBI Taxonomy" id="1437360"/>
    <lineage>
        <taxon>Bacteria</taxon>
        <taxon>Pseudomonadati</taxon>
        <taxon>Pseudomonadota</taxon>
        <taxon>Alphaproteobacteria</taxon>
        <taxon>Hyphomicrobiales</taxon>
        <taxon>Nitrobacteraceae</taxon>
        <taxon>Bradyrhizobium</taxon>
    </lineage>
</organism>
<evidence type="ECO:0000313" key="7">
    <source>
        <dbReference type="EMBL" id="SHG36944.1"/>
    </source>
</evidence>
<gene>
    <name evidence="7" type="ORF">SAMN05444169_2071</name>
</gene>
<feature type="binding site" evidence="5">
    <location>
        <position position="306"/>
    </location>
    <ligand>
        <name>S-adenosyl-L-methionine</name>
        <dbReference type="ChEBI" id="CHEBI:59789"/>
    </ligand>
</feature>
<dbReference type="InterPro" id="IPR006027">
    <property type="entry name" value="NusB_RsmB_TIM44"/>
</dbReference>
<dbReference type="InterPro" id="IPR029063">
    <property type="entry name" value="SAM-dependent_MTases_sf"/>
</dbReference>
<evidence type="ECO:0000256" key="3">
    <source>
        <dbReference type="ARBA" id="ARBA00022691"/>
    </source>
</evidence>
<keyword evidence="4 5" id="KW-0694">RNA-binding</keyword>
<dbReference type="FunFam" id="3.40.50.150:FF:000257">
    <property type="entry name" value="16S rRNA methyltransferase"/>
    <property type="match status" value="1"/>
</dbReference>
<feature type="domain" description="SAM-dependent MTase RsmB/NOP-type" evidence="6">
    <location>
        <begin position="164"/>
        <end position="450"/>
    </location>
</feature>
<dbReference type="Pfam" id="PF01189">
    <property type="entry name" value="Methyltr_RsmB-F"/>
    <property type="match status" value="1"/>
</dbReference>
<keyword evidence="2 5" id="KW-0808">Transferase</keyword>
<dbReference type="CDD" id="cd02440">
    <property type="entry name" value="AdoMet_MTases"/>
    <property type="match status" value="1"/>
</dbReference>
<sequence length="450" mass="48487">MPSQRFALPSEVPGLAARRIAADILDGVLHKQRTLDEQLDGAAAHPGLKTLSDRDRALMRRLVATILRRLGTLGHLLSRLLDRGIPTDAPRAQSALLIGAAQILWMDVPDHAAVDLSVRLVQSDRRAAKYAGLVNAVLRRCAREGQPLIDEVKSQTLDIPPWLLARWTAHYGESVARDIALAISYEPSLDITVKSDPEQWASRLHGEILPTATVRTLLQGSVKMLPGFIEGHWWVQDAAAALPGRLFGEIAGKSIADFCAAPGGKTAQLVHAGARVTAVDRSPARMARLRDNLTRLSLEAETVVADAAEWPGTKSGEGFDGILIDAPCTSTGTIRRHPDVAWLRQEVDIAALAALQKRLLQKAVTLLRPGGTLVYCTCSLEPEEGEQAIAALLASESGMRRAPIEAGEVAGLQEIVTAEGDLRTLPCHLPHPDPRLAGLDGFYAARLVKS</sequence>
<evidence type="ECO:0000256" key="2">
    <source>
        <dbReference type="ARBA" id="ARBA00022679"/>
    </source>
</evidence>
<dbReference type="Gene3D" id="1.10.940.10">
    <property type="entry name" value="NusB-like"/>
    <property type="match status" value="1"/>
</dbReference>
<dbReference type="SUPFAM" id="SSF48013">
    <property type="entry name" value="NusB-like"/>
    <property type="match status" value="1"/>
</dbReference>
<dbReference type="PROSITE" id="PS51686">
    <property type="entry name" value="SAM_MT_RSMB_NOP"/>
    <property type="match status" value="1"/>
</dbReference>
<feature type="binding site" evidence="5">
    <location>
        <position position="325"/>
    </location>
    <ligand>
        <name>S-adenosyl-L-methionine</name>
        <dbReference type="ChEBI" id="CHEBI:59789"/>
    </ligand>
</feature>
<dbReference type="Gene3D" id="3.40.50.150">
    <property type="entry name" value="Vaccinia Virus protein VP39"/>
    <property type="match status" value="1"/>
</dbReference>
<dbReference type="GO" id="GO:0003723">
    <property type="term" value="F:RNA binding"/>
    <property type="evidence" value="ECO:0007669"/>
    <property type="project" value="UniProtKB-UniRule"/>
</dbReference>
<dbReference type="GO" id="GO:0001510">
    <property type="term" value="P:RNA methylation"/>
    <property type="evidence" value="ECO:0007669"/>
    <property type="project" value="InterPro"/>
</dbReference>
<dbReference type="InterPro" id="IPR049560">
    <property type="entry name" value="MeTrfase_RsmB-F_NOP2_cat"/>
</dbReference>
<feature type="active site" description="Nucleophile" evidence="5">
    <location>
        <position position="378"/>
    </location>
</feature>
<feature type="binding site" evidence="5">
    <location>
        <begin position="259"/>
        <end position="265"/>
    </location>
    <ligand>
        <name>S-adenosyl-L-methionine</name>
        <dbReference type="ChEBI" id="CHEBI:59789"/>
    </ligand>
</feature>
<dbReference type="InterPro" id="IPR001678">
    <property type="entry name" value="MeTrfase_RsmB-F_NOP2_dom"/>
</dbReference>
<evidence type="ECO:0000259" key="6">
    <source>
        <dbReference type="PROSITE" id="PS51686"/>
    </source>
</evidence>
<evidence type="ECO:0000313" key="8">
    <source>
        <dbReference type="Proteomes" id="UP000190675"/>
    </source>
</evidence>